<evidence type="ECO:0000313" key="12">
    <source>
        <dbReference type="Ensembl" id="ENSOANP00000012501.3"/>
    </source>
</evidence>
<sequence>MEEFANQSSTTDFILPGLFTHSGASHFLFSLVCAIFTVALTANAVLILLIGVDPRLRTPMYFLLSQLSVLDVSFISVTVPKMAVDFLSGRNVISFPGCGTQMFFFLLVGAAECLLLGFMAYDRYLAVCHPLRYPVLMSRQVCLLMVAGSWMGGILDGAILTPLTLGFPFCRSREIPHFFCEIPAVLQLSCSDVSRYETRVFLSGIVFLLLPISFIVASYAFILASVLRMKSTEGRQKAFATCSSHLTVVGLFYGIIIFMYMTPRSYHTPKQDKTMSVFYTILTPMMNPLIYSLRNKEVMGALGRMMRRCTFA</sequence>
<dbReference type="GO" id="GO:0004984">
    <property type="term" value="F:olfactory receptor activity"/>
    <property type="evidence" value="ECO:0000318"/>
    <property type="project" value="GO_Central"/>
</dbReference>
<feature type="transmembrane region" description="Helical" evidence="10">
    <location>
        <begin position="102"/>
        <end position="121"/>
    </location>
</feature>
<dbReference type="PANTHER" id="PTHR26453">
    <property type="entry name" value="OLFACTORY RECEPTOR"/>
    <property type="match status" value="1"/>
</dbReference>
<feature type="transmembrane region" description="Helical" evidence="10">
    <location>
        <begin position="238"/>
        <end position="262"/>
    </location>
</feature>
<dbReference type="GeneID" id="100093354"/>
<keyword evidence="9" id="KW-0297">G-protein coupled receptor</keyword>
<dbReference type="KEGG" id="oaa:100093354"/>
<dbReference type="STRING" id="9258.ENSOANP00000012501"/>
<keyword evidence="2 10" id="KW-1003">Cell membrane</keyword>
<dbReference type="GO" id="GO:0004930">
    <property type="term" value="F:G protein-coupled receptor activity"/>
    <property type="evidence" value="ECO:0007669"/>
    <property type="project" value="UniProtKB-KW"/>
</dbReference>
<organism evidence="12 13">
    <name type="scientific">Ornithorhynchus anatinus</name>
    <name type="common">Duckbill platypus</name>
    <dbReference type="NCBI Taxonomy" id="9258"/>
    <lineage>
        <taxon>Eukaryota</taxon>
        <taxon>Metazoa</taxon>
        <taxon>Chordata</taxon>
        <taxon>Craniata</taxon>
        <taxon>Vertebrata</taxon>
        <taxon>Euteleostomi</taxon>
        <taxon>Mammalia</taxon>
        <taxon>Monotremata</taxon>
        <taxon>Ornithorhynchidae</taxon>
        <taxon>Ornithorhynchus</taxon>
    </lineage>
</organism>
<evidence type="ECO:0000313" key="13">
    <source>
        <dbReference type="Proteomes" id="UP000002279"/>
    </source>
</evidence>
<comment type="similarity">
    <text evidence="9">Belongs to the G-protein coupled receptor 1 family.</text>
</comment>
<evidence type="ECO:0000256" key="7">
    <source>
        <dbReference type="ARBA" id="ARBA00023136"/>
    </source>
</evidence>
<evidence type="ECO:0000256" key="8">
    <source>
        <dbReference type="ARBA" id="ARBA00023224"/>
    </source>
</evidence>
<dbReference type="AlphaFoldDB" id="F7EG65"/>
<keyword evidence="4 9" id="KW-0812">Transmembrane</keyword>
<dbReference type="InterPro" id="IPR000276">
    <property type="entry name" value="GPCR_Rhodpsn"/>
</dbReference>
<keyword evidence="13" id="KW-1185">Reference proteome</keyword>
<feature type="transmembrane region" description="Helical" evidence="10">
    <location>
        <begin position="27"/>
        <end position="49"/>
    </location>
</feature>
<keyword evidence="8 9" id="KW-0807">Transducer</keyword>
<dbReference type="Proteomes" id="UP000002279">
    <property type="component" value="Chromosome 5"/>
</dbReference>
<evidence type="ECO:0000256" key="10">
    <source>
        <dbReference type="RuleBase" id="RU363047"/>
    </source>
</evidence>
<evidence type="ECO:0000256" key="2">
    <source>
        <dbReference type="ARBA" id="ARBA00022475"/>
    </source>
</evidence>
<dbReference type="Pfam" id="PF13853">
    <property type="entry name" value="7tm_4"/>
    <property type="match status" value="1"/>
</dbReference>
<dbReference type="PROSITE" id="PS00237">
    <property type="entry name" value="G_PROTEIN_RECEP_F1_1"/>
    <property type="match status" value="1"/>
</dbReference>
<dbReference type="InParanoid" id="F7EG65"/>
<comment type="subcellular location">
    <subcellularLocation>
        <location evidence="1 10">Cell membrane</location>
        <topology evidence="1 10">Multi-pass membrane protein</topology>
    </subcellularLocation>
</comment>
<keyword evidence="5 10" id="KW-0552">Olfaction</keyword>
<proteinExistence type="inferred from homology"/>
<dbReference type="InterPro" id="IPR000725">
    <property type="entry name" value="Olfact_rcpt"/>
</dbReference>
<evidence type="ECO:0000259" key="11">
    <source>
        <dbReference type="PROSITE" id="PS50262"/>
    </source>
</evidence>
<dbReference type="PRINTS" id="PR00237">
    <property type="entry name" value="GPCRRHODOPSN"/>
</dbReference>
<evidence type="ECO:0000256" key="6">
    <source>
        <dbReference type="ARBA" id="ARBA00022989"/>
    </source>
</evidence>
<reference evidence="12" key="2">
    <citation type="submission" date="2025-08" db="UniProtKB">
        <authorList>
            <consortium name="Ensembl"/>
        </authorList>
    </citation>
    <scope>IDENTIFICATION</scope>
    <source>
        <strain evidence="12">Glennie</strain>
    </source>
</reference>
<keyword evidence="3 10" id="KW-0716">Sensory transduction</keyword>
<dbReference type="GeneTree" id="ENSGT01150000286968"/>
<feature type="domain" description="G-protein coupled receptors family 1 profile" evidence="11">
    <location>
        <begin position="42"/>
        <end position="291"/>
    </location>
</feature>
<reference evidence="12" key="3">
    <citation type="submission" date="2025-09" db="UniProtKB">
        <authorList>
            <consortium name="Ensembl"/>
        </authorList>
    </citation>
    <scope>IDENTIFICATION</scope>
    <source>
        <strain evidence="12">Glennie</strain>
    </source>
</reference>
<feature type="transmembrane region" description="Helical" evidence="10">
    <location>
        <begin position="141"/>
        <end position="163"/>
    </location>
</feature>
<dbReference type="FunCoup" id="F7EG65">
    <property type="interactions" value="606"/>
</dbReference>
<dbReference type="InterPro" id="IPR017452">
    <property type="entry name" value="GPCR_Rhodpsn_7TM"/>
</dbReference>
<keyword evidence="6 10" id="KW-1133">Transmembrane helix</keyword>
<dbReference type="OrthoDB" id="9828669at2759"/>
<dbReference type="HOGENOM" id="CLU_012526_1_2_1"/>
<dbReference type="GO" id="GO:0005886">
    <property type="term" value="C:plasma membrane"/>
    <property type="evidence" value="ECO:0000318"/>
    <property type="project" value="GO_Central"/>
</dbReference>
<evidence type="ECO:0000256" key="5">
    <source>
        <dbReference type="ARBA" id="ARBA00022725"/>
    </source>
</evidence>
<evidence type="ECO:0000256" key="1">
    <source>
        <dbReference type="ARBA" id="ARBA00004651"/>
    </source>
</evidence>
<keyword evidence="7 10" id="KW-0472">Membrane</keyword>
<dbReference type="CDD" id="cd15421">
    <property type="entry name" value="7tmA_OR2T-like"/>
    <property type="match status" value="1"/>
</dbReference>
<evidence type="ECO:0000256" key="9">
    <source>
        <dbReference type="RuleBase" id="RU000688"/>
    </source>
</evidence>
<reference evidence="12 13" key="1">
    <citation type="journal article" date="2008" name="Nature">
        <title>Genome analysis of the platypus reveals unique signatures of evolution.</title>
        <authorList>
            <person name="Warren W.C."/>
            <person name="Hillier L.W."/>
            <person name="Marshall Graves J.A."/>
            <person name="Birney E."/>
            <person name="Ponting C.P."/>
            <person name="Grutzner F."/>
            <person name="Belov K."/>
            <person name="Miller W."/>
            <person name="Clarke L."/>
            <person name="Chinwalla A.T."/>
            <person name="Yang S.P."/>
            <person name="Heger A."/>
            <person name="Locke D.P."/>
            <person name="Miethke P."/>
            <person name="Waters P.D."/>
            <person name="Veyrunes F."/>
            <person name="Fulton L."/>
            <person name="Fulton B."/>
            <person name="Graves T."/>
            <person name="Wallis J."/>
            <person name="Puente X.S."/>
            <person name="Lopez-Otin C."/>
            <person name="Ordonez G.R."/>
            <person name="Eichler E.E."/>
            <person name="Chen L."/>
            <person name="Cheng Z."/>
            <person name="Deakin J.E."/>
            <person name="Alsop A."/>
            <person name="Thompson K."/>
            <person name="Kirby P."/>
            <person name="Papenfuss A.T."/>
            <person name="Wakefield M.J."/>
            <person name="Olender T."/>
            <person name="Lancet D."/>
            <person name="Huttley G.A."/>
            <person name="Smit A.F."/>
            <person name="Pask A."/>
            <person name="Temple-Smith P."/>
            <person name="Batzer M.A."/>
            <person name="Walker J.A."/>
            <person name="Konkel M.K."/>
            <person name="Harris R.S."/>
            <person name="Whittington C.M."/>
            <person name="Wong E.S."/>
            <person name="Gemmell N.J."/>
            <person name="Buschiazzo E."/>
            <person name="Vargas Jentzsch I.M."/>
            <person name="Merkel A."/>
            <person name="Schmitz J."/>
            <person name="Zemann A."/>
            <person name="Churakov G."/>
            <person name="Kriegs J.O."/>
            <person name="Brosius J."/>
            <person name="Murchison E.P."/>
            <person name="Sachidanandam R."/>
            <person name="Smith C."/>
            <person name="Hannon G.J."/>
            <person name="Tsend-Ayush E."/>
            <person name="McMillan D."/>
            <person name="Attenborough R."/>
            <person name="Rens W."/>
            <person name="Ferguson-Smith M."/>
            <person name="Lefevre C.M."/>
            <person name="Sharp J.A."/>
            <person name="Nicholas K.R."/>
            <person name="Ray D.A."/>
            <person name="Kube M."/>
            <person name="Reinhardt R."/>
            <person name="Pringle T.H."/>
            <person name="Taylor J."/>
            <person name="Jones R.C."/>
            <person name="Nixon B."/>
            <person name="Dacheux J.L."/>
            <person name="Niwa H."/>
            <person name="Sekita Y."/>
            <person name="Huang X."/>
            <person name="Stark A."/>
            <person name="Kheradpour P."/>
            <person name="Kellis M."/>
            <person name="Flicek P."/>
            <person name="Chen Y."/>
            <person name="Webber C."/>
            <person name="Hardison R."/>
            <person name="Nelson J."/>
            <person name="Hallsworth-Pepin K."/>
            <person name="Delehaunty K."/>
            <person name="Markovic C."/>
            <person name="Minx P."/>
            <person name="Feng Y."/>
            <person name="Kremitzki C."/>
            <person name="Mitreva M."/>
            <person name="Glasscock J."/>
            <person name="Wylie T."/>
            <person name="Wohldmann P."/>
            <person name="Thiru P."/>
            <person name="Nhan M.N."/>
            <person name="Pohl C.S."/>
            <person name="Smith S.M."/>
            <person name="Hou S."/>
            <person name="Nefedov M."/>
            <person name="de Jong P.J."/>
            <person name="Renfree M.B."/>
            <person name="Mardis E.R."/>
            <person name="Wilson R.K."/>
        </authorList>
    </citation>
    <scope>NUCLEOTIDE SEQUENCE [LARGE SCALE GENOMIC DNA]</scope>
    <source>
        <strain evidence="12 13">Glennie</strain>
    </source>
</reference>
<dbReference type="RefSeq" id="XP_007654704.2">
    <property type="nucleotide sequence ID" value="XM_007656514.3"/>
</dbReference>
<accession>F7EG65</accession>
<feature type="transmembrane region" description="Helical" evidence="10">
    <location>
        <begin position="274"/>
        <end position="293"/>
    </location>
</feature>
<dbReference type="PRINTS" id="PR00245">
    <property type="entry name" value="OLFACTORYR"/>
</dbReference>
<dbReference type="FunFam" id="1.20.1070.10:FF:000008">
    <property type="entry name" value="Olfactory receptor"/>
    <property type="match status" value="1"/>
</dbReference>
<dbReference type="Ensembl" id="ENSOANT00000012503.3">
    <property type="protein sequence ID" value="ENSOANP00000012501.3"/>
    <property type="gene ID" value="ENSOANG00000007847.3"/>
</dbReference>
<dbReference type="GO" id="GO:0050911">
    <property type="term" value="P:detection of chemical stimulus involved in sensory perception of smell"/>
    <property type="evidence" value="ECO:0000318"/>
    <property type="project" value="GO_Central"/>
</dbReference>
<dbReference type="SUPFAM" id="SSF81321">
    <property type="entry name" value="Family A G protein-coupled receptor-like"/>
    <property type="match status" value="1"/>
</dbReference>
<keyword evidence="9" id="KW-0675">Receptor</keyword>
<feature type="transmembrane region" description="Helical" evidence="10">
    <location>
        <begin position="61"/>
        <end position="82"/>
    </location>
</feature>
<gene>
    <name evidence="12" type="primary">LOC100093354</name>
</gene>
<protein>
    <recommendedName>
        <fullName evidence="10">Olfactory receptor</fullName>
    </recommendedName>
</protein>
<feature type="transmembrane region" description="Helical" evidence="10">
    <location>
        <begin position="201"/>
        <end position="226"/>
    </location>
</feature>
<evidence type="ECO:0000256" key="3">
    <source>
        <dbReference type="ARBA" id="ARBA00022606"/>
    </source>
</evidence>
<dbReference type="Gene3D" id="1.20.1070.10">
    <property type="entry name" value="Rhodopsin 7-helix transmembrane proteins"/>
    <property type="match status" value="1"/>
</dbReference>
<dbReference type="eggNOG" id="ENOG502SMQD">
    <property type="taxonomic scope" value="Eukaryota"/>
</dbReference>
<dbReference type="Bgee" id="ENSOANG00000007847">
    <property type="expression patterns" value="Expressed in testis"/>
</dbReference>
<dbReference type="PROSITE" id="PS50262">
    <property type="entry name" value="G_PROTEIN_RECEP_F1_2"/>
    <property type="match status" value="1"/>
</dbReference>
<name>F7EG65_ORNAN</name>
<evidence type="ECO:0000256" key="4">
    <source>
        <dbReference type="ARBA" id="ARBA00022692"/>
    </source>
</evidence>